<dbReference type="PANTHER" id="PTHR30133">
    <property type="entry name" value="CATIONIC AMINO ACID TRANSPORTER, MEMBRANE COMPONENT"/>
    <property type="match status" value="1"/>
</dbReference>
<dbReference type="InterPro" id="IPR035906">
    <property type="entry name" value="MetI-like_sf"/>
</dbReference>
<dbReference type="Gene3D" id="1.10.3720.10">
    <property type="entry name" value="MetI-like"/>
    <property type="match status" value="1"/>
</dbReference>
<keyword evidence="13" id="KW-1185">Reference proteome</keyword>
<dbReference type="SUPFAM" id="SSF161098">
    <property type="entry name" value="MetI-like"/>
    <property type="match status" value="1"/>
</dbReference>
<proteinExistence type="inferred from homology"/>
<keyword evidence="9 10" id="KW-0472">Membrane</keyword>
<dbReference type="InterPro" id="IPR010065">
    <property type="entry name" value="AA_ABC_transptr_permease_3TM"/>
</dbReference>
<comment type="caution">
    <text evidence="12">The sequence shown here is derived from an EMBL/GenBank/DDBJ whole genome shotgun (WGS) entry which is preliminary data.</text>
</comment>
<protein>
    <submittedName>
        <fullName evidence="12">ABC transporter permease</fullName>
    </submittedName>
</protein>
<accession>A0ABV3S8P9</accession>
<keyword evidence="5" id="KW-0997">Cell inner membrane</keyword>
<keyword evidence="3 10" id="KW-0813">Transport</keyword>
<evidence type="ECO:0000256" key="1">
    <source>
        <dbReference type="ARBA" id="ARBA00004429"/>
    </source>
</evidence>
<evidence type="ECO:0000313" key="13">
    <source>
        <dbReference type="Proteomes" id="UP001556653"/>
    </source>
</evidence>
<evidence type="ECO:0000256" key="9">
    <source>
        <dbReference type="ARBA" id="ARBA00023136"/>
    </source>
</evidence>
<organism evidence="12 13">
    <name type="scientific">Spiribacter onubensis</name>
    <dbReference type="NCBI Taxonomy" id="3122420"/>
    <lineage>
        <taxon>Bacteria</taxon>
        <taxon>Pseudomonadati</taxon>
        <taxon>Pseudomonadota</taxon>
        <taxon>Gammaproteobacteria</taxon>
        <taxon>Chromatiales</taxon>
        <taxon>Ectothiorhodospiraceae</taxon>
        <taxon>Spiribacter</taxon>
    </lineage>
</organism>
<comment type="subcellular location">
    <subcellularLocation>
        <location evidence="1">Cell inner membrane</location>
        <topology evidence="1">Multi-pass membrane protein</topology>
    </subcellularLocation>
    <subcellularLocation>
        <location evidence="10">Cell membrane</location>
        <topology evidence="10">Multi-pass membrane protein</topology>
    </subcellularLocation>
</comment>
<dbReference type="Proteomes" id="UP001556653">
    <property type="component" value="Unassembled WGS sequence"/>
</dbReference>
<dbReference type="EMBL" id="JBAKFJ010000001">
    <property type="protein sequence ID" value="MEX0385710.1"/>
    <property type="molecule type" value="Genomic_DNA"/>
</dbReference>
<feature type="transmembrane region" description="Helical" evidence="10">
    <location>
        <begin position="59"/>
        <end position="77"/>
    </location>
</feature>
<feature type="domain" description="ABC transmembrane type-1" evidence="11">
    <location>
        <begin position="14"/>
        <end position="214"/>
    </location>
</feature>
<evidence type="ECO:0000256" key="4">
    <source>
        <dbReference type="ARBA" id="ARBA00022475"/>
    </source>
</evidence>
<name>A0ABV3S8P9_9GAMM</name>
<feature type="transmembrane region" description="Helical" evidence="10">
    <location>
        <begin position="20"/>
        <end position="38"/>
    </location>
</feature>
<evidence type="ECO:0000256" key="6">
    <source>
        <dbReference type="ARBA" id="ARBA00022692"/>
    </source>
</evidence>
<dbReference type="NCBIfam" id="TIGR01726">
    <property type="entry name" value="HEQRo_perm_3TM"/>
    <property type="match status" value="1"/>
</dbReference>
<evidence type="ECO:0000313" key="12">
    <source>
        <dbReference type="EMBL" id="MEX0385710.1"/>
    </source>
</evidence>
<keyword evidence="8 10" id="KW-1133">Transmembrane helix</keyword>
<dbReference type="InterPro" id="IPR051613">
    <property type="entry name" value="ABC_transp_permease_HisMQ"/>
</dbReference>
<evidence type="ECO:0000259" key="11">
    <source>
        <dbReference type="PROSITE" id="PS50928"/>
    </source>
</evidence>
<feature type="transmembrane region" description="Helical" evidence="10">
    <location>
        <begin position="89"/>
        <end position="109"/>
    </location>
</feature>
<evidence type="ECO:0000256" key="5">
    <source>
        <dbReference type="ARBA" id="ARBA00022519"/>
    </source>
</evidence>
<keyword evidence="7" id="KW-0029">Amino-acid transport</keyword>
<evidence type="ECO:0000256" key="7">
    <source>
        <dbReference type="ARBA" id="ARBA00022970"/>
    </source>
</evidence>
<dbReference type="CDD" id="cd06261">
    <property type="entry name" value="TM_PBP2"/>
    <property type="match status" value="1"/>
</dbReference>
<dbReference type="RefSeq" id="WP_367966190.1">
    <property type="nucleotide sequence ID" value="NZ_JBAKFI010000003.1"/>
</dbReference>
<dbReference type="InterPro" id="IPR000515">
    <property type="entry name" value="MetI-like"/>
</dbReference>
<feature type="transmembrane region" description="Helical" evidence="10">
    <location>
        <begin position="148"/>
        <end position="173"/>
    </location>
</feature>
<keyword evidence="6 10" id="KW-0812">Transmembrane</keyword>
<evidence type="ECO:0000256" key="8">
    <source>
        <dbReference type="ARBA" id="ARBA00022989"/>
    </source>
</evidence>
<evidence type="ECO:0000256" key="3">
    <source>
        <dbReference type="ARBA" id="ARBA00022448"/>
    </source>
</evidence>
<sequence length="230" mass="24565">MDLQGFGAQLASGTWITVQLALASMACAVVLGLLGASAKTSGLAPLRWLGTAYTGMVRGLPELLVILLVYFGAAMVINQTASAFGYTQYIELSPFVAGVIALAFNYGAYMTEVFRGALATIPRGHTEAGMALGMGRLRIFRRIVLPQVWRVALPASGNIFLALLKDTALVSVIGLEDLMRETAIAVGYSKQPFTFYLAAAFIYLGLTAVATLGIHWLERRTTHGMRTLGG</sequence>
<feature type="transmembrane region" description="Helical" evidence="10">
    <location>
        <begin position="193"/>
        <end position="217"/>
    </location>
</feature>
<dbReference type="PANTHER" id="PTHR30133:SF2">
    <property type="entry name" value="ARGININE ABC TRANSPORTER PERMEASE PROTEIN ARTQ"/>
    <property type="match status" value="1"/>
</dbReference>
<dbReference type="Pfam" id="PF00528">
    <property type="entry name" value="BPD_transp_1"/>
    <property type="match status" value="1"/>
</dbReference>
<dbReference type="PROSITE" id="PS50928">
    <property type="entry name" value="ABC_TM1"/>
    <property type="match status" value="1"/>
</dbReference>
<gene>
    <name evidence="12" type="ORF">V6X64_01700</name>
</gene>
<comment type="similarity">
    <text evidence="2">Belongs to the binding-protein-dependent transport system permease family. HisMQ subfamily.</text>
</comment>
<evidence type="ECO:0000256" key="10">
    <source>
        <dbReference type="RuleBase" id="RU363032"/>
    </source>
</evidence>
<keyword evidence="4" id="KW-1003">Cell membrane</keyword>
<reference evidence="12 13" key="1">
    <citation type="submission" date="2024-02" db="EMBL/GenBank/DDBJ databases">
        <title>New especies of Spiribacter isolated from saline water.</title>
        <authorList>
            <person name="Leon M.J."/>
            <person name="De La Haba R."/>
            <person name="Sanchez-Porro C."/>
            <person name="Ventosa A."/>
        </authorList>
    </citation>
    <scope>NUCLEOTIDE SEQUENCE [LARGE SCALE GENOMIC DNA]</scope>
    <source>
        <strain evidence="13">ag22IC4-227</strain>
    </source>
</reference>
<evidence type="ECO:0000256" key="2">
    <source>
        <dbReference type="ARBA" id="ARBA00010072"/>
    </source>
</evidence>